<gene>
    <name evidence="1" type="ORF">M5I08_17545</name>
</gene>
<evidence type="ECO:0000313" key="2">
    <source>
        <dbReference type="Proteomes" id="UP001056610"/>
    </source>
</evidence>
<accession>A0ABY4QI41</accession>
<name>A0ABY4QI41_9MYCO</name>
<protein>
    <submittedName>
        <fullName evidence="1">Uncharacterized protein</fullName>
    </submittedName>
</protein>
<proteinExistence type="predicted"/>
<dbReference type="EMBL" id="CP097320">
    <property type="protein sequence ID" value="UQX10013.1"/>
    <property type="molecule type" value="Genomic_DNA"/>
</dbReference>
<sequence>MRLTAGELPTAQATYTELKPVLEFIVVGGVATTVEAGLELIAAGVGDPRGPPLPLDLDSRAKPQKILTSI</sequence>
<dbReference type="Proteomes" id="UP001056610">
    <property type="component" value="Chromosome"/>
</dbReference>
<evidence type="ECO:0000313" key="1">
    <source>
        <dbReference type="EMBL" id="UQX10013.1"/>
    </source>
</evidence>
<organism evidence="1 2">
    <name type="scientific">Candidatus Mycobacterium methanotrophicum</name>
    <dbReference type="NCBI Taxonomy" id="2943498"/>
    <lineage>
        <taxon>Bacteria</taxon>
        <taxon>Bacillati</taxon>
        <taxon>Actinomycetota</taxon>
        <taxon>Actinomycetes</taxon>
        <taxon>Mycobacteriales</taxon>
        <taxon>Mycobacteriaceae</taxon>
        <taxon>Mycobacterium</taxon>
    </lineage>
</organism>
<reference evidence="1" key="1">
    <citation type="submission" date="2022-05" db="EMBL/GenBank/DDBJ databases">
        <title>A methanotrophic Mycobacterium dominates a cave microbial ecosystem.</title>
        <authorList>
            <person name="Van Spanning R.J.M."/>
            <person name="Guan Q."/>
            <person name="Melkonian C."/>
            <person name="Gallant J."/>
            <person name="Polerecky L."/>
            <person name="Flot J.-F."/>
            <person name="Brandt B.W."/>
            <person name="Braster M."/>
            <person name="Iturbe Espinoza P."/>
            <person name="Aerts J."/>
            <person name="Meima-Franke M."/>
            <person name="Piersma S.R."/>
            <person name="Bunduc C."/>
            <person name="Ummels R."/>
            <person name="Pain A."/>
            <person name="Fleming E.J."/>
            <person name="van der Wel N."/>
            <person name="Gherman V.D."/>
            <person name="Sarbu S.M."/>
            <person name="Bodelier P.L.E."/>
            <person name="Bitter W."/>
        </authorList>
    </citation>
    <scope>NUCLEOTIDE SEQUENCE</scope>
    <source>
        <strain evidence="1">Sulfur Cave</strain>
    </source>
</reference>
<keyword evidence="2" id="KW-1185">Reference proteome</keyword>